<keyword evidence="3" id="KW-0804">Transcription</keyword>
<dbReference type="EMBL" id="VATY01000002">
    <property type="protein sequence ID" value="TMM56758.1"/>
    <property type="molecule type" value="Genomic_DNA"/>
</dbReference>
<comment type="caution">
    <text evidence="5">The sequence shown here is derived from an EMBL/GenBank/DDBJ whole genome shotgun (WGS) entry which is preliminary data.</text>
</comment>
<dbReference type="GO" id="GO:0003700">
    <property type="term" value="F:DNA-binding transcription factor activity"/>
    <property type="evidence" value="ECO:0007669"/>
    <property type="project" value="InterPro"/>
</dbReference>
<gene>
    <name evidence="5" type="ORF">FEE95_09660</name>
</gene>
<sequence length="287" mass="33710">MKAQLEKVISPPQGSFKCFTYKGETFDAPWHFHPEYELTYISKSNGMRYVGDSVMEFESGDLVLLGSNLPHCWKNTEHQKELAESIVVQWGENILGTGWVEKEEFMAIKNLLEVSLLGIKFNKRTSIEIGPRLQNMTKCPPFQKMISLLEILNILAKKEDFELLSRDTFNQKLNQDSNRKIDLIQNYVNDNFQNQITLKEISNLVLMNEETFCRFFKRTFGKSFFTFLNEYKIKLASKQLIETNKQVSEIAFLCGYESLPFFYRQFKKFMNCTPLAYRKKYVRAFSF</sequence>
<name>A0A5S3PUY7_9FLAO</name>
<evidence type="ECO:0000313" key="5">
    <source>
        <dbReference type="EMBL" id="TMM56758.1"/>
    </source>
</evidence>
<dbReference type="Pfam" id="PF12833">
    <property type="entry name" value="HTH_18"/>
    <property type="match status" value="1"/>
</dbReference>
<dbReference type="Proteomes" id="UP000310314">
    <property type="component" value="Unassembled WGS sequence"/>
</dbReference>
<dbReference type="PANTHER" id="PTHR43280">
    <property type="entry name" value="ARAC-FAMILY TRANSCRIPTIONAL REGULATOR"/>
    <property type="match status" value="1"/>
</dbReference>
<proteinExistence type="predicted"/>
<evidence type="ECO:0000256" key="2">
    <source>
        <dbReference type="ARBA" id="ARBA00023125"/>
    </source>
</evidence>
<dbReference type="SUPFAM" id="SSF46689">
    <property type="entry name" value="Homeodomain-like"/>
    <property type="match status" value="2"/>
</dbReference>
<dbReference type="SUPFAM" id="SSF51182">
    <property type="entry name" value="RmlC-like cupins"/>
    <property type="match status" value="1"/>
</dbReference>
<dbReference type="InterPro" id="IPR014710">
    <property type="entry name" value="RmlC-like_jellyroll"/>
</dbReference>
<evidence type="ECO:0000313" key="6">
    <source>
        <dbReference type="Proteomes" id="UP000310314"/>
    </source>
</evidence>
<keyword evidence="2" id="KW-0238">DNA-binding</keyword>
<evidence type="ECO:0000259" key="4">
    <source>
        <dbReference type="PROSITE" id="PS01124"/>
    </source>
</evidence>
<protein>
    <submittedName>
        <fullName evidence="5">AraC family transcriptional regulator</fullName>
    </submittedName>
</protein>
<dbReference type="InterPro" id="IPR013096">
    <property type="entry name" value="Cupin_2"/>
</dbReference>
<dbReference type="OrthoDB" id="1410704at2"/>
<dbReference type="Gene3D" id="2.60.120.10">
    <property type="entry name" value="Jelly Rolls"/>
    <property type="match status" value="1"/>
</dbReference>
<dbReference type="PROSITE" id="PS01124">
    <property type="entry name" value="HTH_ARAC_FAMILY_2"/>
    <property type="match status" value="1"/>
</dbReference>
<dbReference type="InterPro" id="IPR018062">
    <property type="entry name" value="HTH_AraC-typ_CS"/>
</dbReference>
<dbReference type="PANTHER" id="PTHR43280:SF27">
    <property type="entry name" value="TRANSCRIPTIONAL REGULATOR MTLR"/>
    <property type="match status" value="1"/>
</dbReference>
<dbReference type="InterPro" id="IPR018060">
    <property type="entry name" value="HTH_AraC"/>
</dbReference>
<dbReference type="AlphaFoldDB" id="A0A5S3PUY7"/>
<feature type="domain" description="HTH araC/xylS-type" evidence="4">
    <location>
        <begin position="182"/>
        <end position="280"/>
    </location>
</feature>
<dbReference type="Pfam" id="PF07883">
    <property type="entry name" value="Cupin_2"/>
    <property type="match status" value="1"/>
</dbReference>
<evidence type="ECO:0000256" key="3">
    <source>
        <dbReference type="ARBA" id="ARBA00023163"/>
    </source>
</evidence>
<dbReference type="Gene3D" id="1.10.10.60">
    <property type="entry name" value="Homeodomain-like"/>
    <property type="match status" value="2"/>
</dbReference>
<dbReference type="PROSITE" id="PS00041">
    <property type="entry name" value="HTH_ARAC_FAMILY_1"/>
    <property type="match status" value="1"/>
</dbReference>
<dbReference type="InterPro" id="IPR009057">
    <property type="entry name" value="Homeodomain-like_sf"/>
</dbReference>
<accession>A0A5S3PUY7</accession>
<keyword evidence="6" id="KW-1185">Reference proteome</keyword>
<keyword evidence="1" id="KW-0805">Transcription regulation</keyword>
<dbReference type="CDD" id="cd06976">
    <property type="entry name" value="cupin_MtlR-like_N"/>
    <property type="match status" value="1"/>
</dbReference>
<reference evidence="5 6" key="1">
    <citation type="submission" date="2019-05" db="EMBL/GenBank/DDBJ databases">
        <authorList>
            <person name="Zhang J.-Y."/>
            <person name="Feg X."/>
            <person name="Du Z.-J."/>
        </authorList>
    </citation>
    <scope>NUCLEOTIDE SEQUENCE [LARGE SCALE GENOMIC DNA]</scope>
    <source>
        <strain evidence="5 6">RZ26</strain>
    </source>
</reference>
<dbReference type="GO" id="GO:0043565">
    <property type="term" value="F:sequence-specific DNA binding"/>
    <property type="evidence" value="ECO:0007669"/>
    <property type="project" value="InterPro"/>
</dbReference>
<dbReference type="InterPro" id="IPR011051">
    <property type="entry name" value="RmlC_Cupin_sf"/>
</dbReference>
<dbReference type="RefSeq" id="WP_138657742.1">
    <property type="nucleotide sequence ID" value="NZ_VATY01000002.1"/>
</dbReference>
<evidence type="ECO:0000256" key="1">
    <source>
        <dbReference type="ARBA" id="ARBA00023015"/>
    </source>
</evidence>
<dbReference type="SMART" id="SM00342">
    <property type="entry name" value="HTH_ARAC"/>
    <property type="match status" value="1"/>
</dbReference>
<organism evidence="5 6">
    <name type="scientific">Maribacter algarum</name>
    <name type="common">ex Zhang et al. 2020</name>
    <dbReference type="NCBI Taxonomy" id="2578118"/>
    <lineage>
        <taxon>Bacteria</taxon>
        <taxon>Pseudomonadati</taxon>
        <taxon>Bacteroidota</taxon>
        <taxon>Flavobacteriia</taxon>
        <taxon>Flavobacteriales</taxon>
        <taxon>Flavobacteriaceae</taxon>
        <taxon>Maribacter</taxon>
    </lineage>
</organism>